<proteinExistence type="predicted"/>
<protein>
    <submittedName>
        <fullName evidence="1">Putative secreted protein</fullName>
    </submittedName>
</protein>
<name>A0A2M4DJ48_ANODA</name>
<reference evidence="1" key="1">
    <citation type="submission" date="2018-01" db="EMBL/GenBank/DDBJ databases">
        <title>An insight into the sialome of Amazonian anophelines.</title>
        <authorList>
            <person name="Ribeiro J.M."/>
            <person name="Scarpassa V."/>
            <person name="Calvo E."/>
        </authorList>
    </citation>
    <scope>NUCLEOTIDE SEQUENCE</scope>
</reference>
<sequence length="76" mass="8877">MVRRRCIVVLLRTGMQHFLLRTVRCSNGCHISWFADRSRIDVFFSKLACKSPVMDLCDYNGRERFSLFTSRPSSTT</sequence>
<dbReference type="AlphaFoldDB" id="A0A2M4DJ48"/>
<evidence type="ECO:0000313" key="1">
    <source>
        <dbReference type="EMBL" id="MBW77555.1"/>
    </source>
</evidence>
<dbReference type="EMBL" id="GGFL01013377">
    <property type="protein sequence ID" value="MBW77555.1"/>
    <property type="molecule type" value="Transcribed_RNA"/>
</dbReference>
<organism evidence="1">
    <name type="scientific">Anopheles darlingi</name>
    <name type="common">Mosquito</name>
    <dbReference type="NCBI Taxonomy" id="43151"/>
    <lineage>
        <taxon>Eukaryota</taxon>
        <taxon>Metazoa</taxon>
        <taxon>Ecdysozoa</taxon>
        <taxon>Arthropoda</taxon>
        <taxon>Hexapoda</taxon>
        <taxon>Insecta</taxon>
        <taxon>Pterygota</taxon>
        <taxon>Neoptera</taxon>
        <taxon>Endopterygota</taxon>
        <taxon>Diptera</taxon>
        <taxon>Nematocera</taxon>
        <taxon>Culicoidea</taxon>
        <taxon>Culicidae</taxon>
        <taxon>Anophelinae</taxon>
        <taxon>Anopheles</taxon>
    </lineage>
</organism>
<accession>A0A2M4DJ48</accession>